<dbReference type="Pfam" id="PF00497">
    <property type="entry name" value="SBP_bac_3"/>
    <property type="match status" value="1"/>
</dbReference>
<keyword evidence="2" id="KW-0813">Transport</keyword>
<keyword evidence="8" id="KW-1185">Reference proteome</keyword>
<evidence type="ECO:0000313" key="8">
    <source>
        <dbReference type="Proteomes" id="UP001589693"/>
    </source>
</evidence>
<dbReference type="PROSITE" id="PS01039">
    <property type="entry name" value="SBP_BACTERIAL_3"/>
    <property type="match status" value="1"/>
</dbReference>
<accession>A0ABV5ZNS5</accession>
<organism evidence="7 8">
    <name type="scientific">Allokutzneria oryzae</name>
    <dbReference type="NCBI Taxonomy" id="1378989"/>
    <lineage>
        <taxon>Bacteria</taxon>
        <taxon>Bacillati</taxon>
        <taxon>Actinomycetota</taxon>
        <taxon>Actinomycetes</taxon>
        <taxon>Pseudonocardiales</taxon>
        <taxon>Pseudonocardiaceae</taxon>
        <taxon>Allokutzneria</taxon>
    </lineage>
</organism>
<evidence type="ECO:0000313" key="7">
    <source>
        <dbReference type="EMBL" id="MFB9902511.1"/>
    </source>
</evidence>
<proteinExistence type="inferred from homology"/>
<evidence type="ECO:0000256" key="5">
    <source>
        <dbReference type="SAM" id="SignalP"/>
    </source>
</evidence>
<dbReference type="InterPro" id="IPR051455">
    <property type="entry name" value="Bact_solute-bind_prot3"/>
</dbReference>
<evidence type="ECO:0000259" key="6">
    <source>
        <dbReference type="SMART" id="SM00062"/>
    </source>
</evidence>
<feature type="signal peptide" evidence="5">
    <location>
        <begin position="1"/>
        <end position="20"/>
    </location>
</feature>
<comment type="similarity">
    <text evidence="1 4">Belongs to the bacterial solute-binding protein 3 family.</text>
</comment>
<sequence>MRFSKGLRVGAAVAALAVLAACGGGNGGSGSGGGNGLVDRAKSGKLVVGIKFDQPGMGLKTPTGYTGFDVDVAKYIAKELGVEESGITWKEAPSAQRENLLEKGDVDMITATYSITEDRKKKVNFAGPYLTPGQDLLVRANDTSITGPESLNGKKLCSVKGSTSAKAVKDKFAQQAQLQEYGGYSECLSGLESGAIDAVSTDDSILAGYAAANPGKFKLVGKPFTKELIGVGLAKSDTAGRDAVNKALEKMMTSGAWKTALEKNLDKSGYKIPEPPQITEK</sequence>
<feature type="domain" description="Solute-binding protein family 3/N-terminal" evidence="6">
    <location>
        <begin position="45"/>
        <end position="268"/>
    </location>
</feature>
<evidence type="ECO:0000256" key="1">
    <source>
        <dbReference type="ARBA" id="ARBA00010333"/>
    </source>
</evidence>
<evidence type="ECO:0000256" key="2">
    <source>
        <dbReference type="ARBA" id="ARBA00022448"/>
    </source>
</evidence>
<feature type="chain" id="PRO_5046044290" evidence="5">
    <location>
        <begin position="21"/>
        <end position="281"/>
    </location>
</feature>
<dbReference type="CDD" id="cd13690">
    <property type="entry name" value="PBP2_GluB"/>
    <property type="match status" value="1"/>
</dbReference>
<dbReference type="InterPro" id="IPR001638">
    <property type="entry name" value="Solute-binding_3/MltF_N"/>
</dbReference>
<evidence type="ECO:0000256" key="3">
    <source>
        <dbReference type="ARBA" id="ARBA00022729"/>
    </source>
</evidence>
<dbReference type="PANTHER" id="PTHR30085:SF6">
    <property type="entry name" value="ABC TRANSPORTER GLUTAMINE-BINDING PROTEIN GLNH"/>
    <property type="match status" value="1"/>
</dbReference>
<evidence type="ECO:0000256" key="4">
    <source>
        <dbReference type="RuleBase" id="RU003744"/>
    </source>
</evidence>
<comment type="caution">
    <text evidence="7">The sequence shown here is derived from an EMBL/GenBank/DDBJ whole genome shotgun (WGS) entry which is preliminary data.</text>
</comment>
<dbReference type="PANTHER" id="PTHR30085">
    <property type="entry name" value="AMINO ACID ABC TRANSPORTER PERMEASE"/>
    <property type="match status" value="1"/>
</dbReference>
<dbReference type="PROSITE" id="PS51257">
    <property type="entry name" value="PROKAR_LIPOPROTEIN"/>
    <property type="match status" value="1"/>
</dbReference>
<dbReference type="Proteomes" id="UP001589693">
    <property type="component" value="Unassembled WGS sequence"/>
</dbReference>
<dbReference type="EMBL" id="JBHLZU010000002">
    <property type="protein sequence ID" value="MFB9902511.1"/>
    <property type="molecule type" value="Genomic_DNA"/>
</dbReference>
<dbReference type="SUPFAM" id="SSF53850">
    <property type="entry name" value="Periplasmic binding protein-like II"/>
    <property type="match status" value="1"/>
</dbReference>
<keyword evidence="3 5" id="KW-0732">Signal</keyword>
<dbReference type="InterPro" id="IPR018313">
    <property type="entry name" value="SBP_3_CS"/>
</dbReference>
<gene>
    <name evidence="7" type="ORF">ACFFQA_01035</name>
</gene>
<protein>
    <submittedName>
        <fullName evidence="7">Glutamate ABC transporter substrate-binding protein</fullName>
    </submittedName>
</protein>
<dbReference type="Gene3D" id="3.40.190.10">
    <property type="entry name" value="Periplasmic binding protein-like II"/>
    <property type="match status" value="2"/>
</dbReference>
<dbReference type="RefSeq" id="WP_377849595.1">
    <property type="nucleotide sequence ID" value="NZ_JBHLZU010000002.1"/>
</dbReference>
<name>A0ABV5ZNS5_9PSEU</name>
<reference evidence="7 8" key="1">
    <citation type="submission" date="2024-09" db="EMBL/GenBank/DDBJ databases">
        <authorList>
            <person name="Sun Q."/>
            <person name="Mori K."/>
        </authorList>
    </citation>
    <scope>NUCLEOTIDE SEQUENCE [LARGE SCALE GENOMIC DNA]</scope>
    <source>
        <strain evidence="7 8">TBRC 7907</strain>
    </source>
</reference>
<dbReference type="SMART" id="SM00062">
    <property type="entry name" value="PBPb"/>
    <property type="match status" value="1"/>
</dbReference>